<organism evidence="1 2">
    <name type="scientific">Aequorivita iocasae</name>
    <dbReference type="NCBI Taxonomy" id="2803865"/>
    <lineage>
        <taxon>Bacteria</taxon>
        <taxon>Pseudomonadati</taxon>
        <taxon>Bacteroidota</taxon>
        <taxon>Flavobacteriia</taxon>
        <taxon>Flavobacteriales</taxon>
        <taxon>Flavobacteriaceae</taxon>
        <taxon>Aequorivita</taxon>
    </lineage>
</organism>
<sequence>MQSVQVQNVGILLAKKGYNSEGADVGLKAFVKYKNVGSDTKSLNGIPIWRTLFTILAWKCSVPSQRIGKG</sequence>
<evidence type="ECO:0000313" key="1">
    <source>
        <dbReference type="EMBL" id="QQX77998.1"/>
    </source>
</evidence>
<gene>
    <name evidence="1" type="ORF">JK629_06990</name>
</gene>
<protein>
    <submittedName>
        <fullName evidence="1">Uncharacterized protein</fullName>
    </submittedName>
</protein>
<proteinExistence type="predicted"/>
<dbReference type="Proteomes" id="UP000629420">
    <property type="component" value="Chromosome"/>
</dbReference>
<reference evidence="1 2" key="1">
    <citation type="submission" date="2021-01" db="EMBL/GenBank/DDBJ databases">
        <title>Aequorivita sp. strain KX20305, a bacterium isolated from the sediment collected at a cold seep field in South China Sea.</title>
        <authorList>
            <person name="Zhang H."/>
            <person name="Li C."/>
        </authorList>
    </citation>
    <scope>NUCLEOTIDE SEQUENCE [LARGE SCALE GENOMIC DNA]</scope>
    <source>
        <strain evidence="1 2">KX20305</strain>
    </source>
</reference>
<evidence type="ECO:0000313" key="2">
    <source>
        <dbReference type="Proteomes" id="UP000629420"/>
    </source>
</evidence>
<name>A0ABX7DV75_9FLAO</name>
<dbReference type="EMBL" id="CP068439">
    <property type="protein sequence ID" value="QQX77998.1"/>
    <property type="molecule type" value="Genomic_DNA"/>
</dbReference>
<accession>A0ABX7DV75</accession>
<dbReference type="RefSeq" id="WP_047418756.1">
    <property type="nucleotide sequence ID" value="NZ_CP068439.1"/>
</dbReference>
<keyword evidence="2" id="KW-1185">Reference proteome</keyword>